<keyword evidence="3" id="KW-1185">Reference proteome</keyword>
<proteinExistence type="predicted"/>
<reference evidence="2 3" key="1">
    <citation type="submission" date="2015-08" db="EMBL/GenBank/DDBJ databases">
        <authorList>
            <person name="Babu N.S."/>
            <person name="Beckwith C.J."/>
            <person name="Beseler K.G."/>
            <person name="Brison A."/>
            <person name="Carone J.V."/>
            <person name="Caskin T.P."/>
            <person name="Diamond M."/>
            <person name="Durham M.E."/>
            <person name="Foxe J.M."/>
            <person name="Go M."/>
            <person name="Henderson B.A."/>
            <person name="Jones I.B."/>
            <person name="McGettigan J.A."/>
            <person name="Micheletti S.J."/>
            <person name="Nasrallah M.E."/>
            <person name="Ortiz D."/>
            <person name="Piller C.R."/>
            <person name="Privatt S.R."/>
            <person name="Schneider S.L."/>
            <person name="Sharp S."/>
            <person name="Smith T.C."/>
            <person name="Stanton J.D."/>
            <person name="Ullery H.E."/>
            <person name="Wilson R.J."/>
            <person name="Serrano M.G."/>
            <person name="Buck G."/>
            <person name="Lee V."/>
            <person name="Wang Y."/>
            <person name="Carvalho R."/>
            <person name="Voegtly L."/>
            <person name="Shi R."/>
            <person name="Duckworth R."/>
            <person name="Johnson A."/>
            <person name="Loviza R."/>
            <person name="Walstead R."/>
            <person name="Shah Z."/>
            <person name="Kiflezghi M."/>
            <person name="Wade K."/>
            <person name="Ball S.L."/>
            <person name="Bradley K.W."/>
            <person name="Asai D.J."/>
            <person name="Bowman C.A."/>
            <person name="Russell D.A."/>
            <person name="Pope W.H."/>
            <person name="Jacobs-Sera D."/>
            <person name="Hendrix R.W."/>
            <person name="Hatfull G.F."/>
        </authorList>
    </citation>
    <scope>NUCLEOTIDE SEQUENCE [LARGE SCALE GENOMIC DNA]</scope>
    <source>
        <strain evidence="2 3">DSM 27648</strain>
    </source>
</reference>
<evidence type="ECO:0008006" key="4">
    <source>
        <dbReference type="Google" id="ProtNLM"/>
    </source>
</evidence>
<dbReference type="OrthoDB" id="5526635at2"/>
<accession>A0A0K1Q2Q5</accession>
<dbReference type="Proteomes" id="UP000064967">
    <property type="component" value="Chromosome"/>
</dbReference>
<feature type="region of interest" description="Disordered" evidence="1">
    <location>
        <begin position="86"/>
        <end position="125"/>
    </location>
</feature>
<feature type="compositionally biased region" description="Low complexity" evidence="1">
    <location>
        <begin position="139"/>
        <end position="160"/>
    </location>
</feature>
<dbReference type="KEGG" id="llu:AKJ09_06712"/>
<dbReference type="EMBL" id="CP012333">
    <property type="protein sequence ID" value="AKV00049.1"/>
    <property type="molecule type" value="Genomic_DNA"/>
</dbReference>
<organism evidence="2 3">
    <name type="scientific">Labilithrix luteola</name>
    <dbReference type="NCBI Taxonomy" id="1391654"/>
    <lineage>
        <taxon>Bacteria</taxon>
        <taxon>Pseudomonadati</taxon>
        <taxon>Myxococcota</taxon>
        <taxon>Polyangia</taxon>
        <taxon>Polyangiales</taxon>
        <taxon>Labilitrichaceae</taxon>
        <taxon>Labilithrix</taxon>
    </lineage>
</organism>
<gene>
    <name evidence="2" type="ORF">AKJ09_06712</name>
</gene>
<dbReference type="RefSeq" id="WP_146651408.1">
    <property type="nucleotide sequence ID" value="NZ_CP012333.1"/>
</dbReference>
<sequence length="246" mass="26258">MTEHHPIHDEPSAVDEEIRDVVRGLRANDPAAFDVARGLARFERAVAATPRPTWPLGRLIRLIPMAVLVTAAGTGLYAFEARRAHGGGEAPAPASPVTMTAPSAHEGARVAPTIPPPEAPRSEGASAISVDALPVARSSVTAPPRPVARATTPSPSPTRSVSEREVMQLVELRRVAVTDAAAAVELARAGHAEFPRGRLYPEREAILIDALRQSGHPDEARAHAAQFVERYPTHTVTPRMRSLVDP</sequence>
<feature type="region of interest" description="Disordered" evidence="1">
    <location>
        <begin position="137"/>
        <end position="162"/>
    </location>
</feature>
<evidence type="ECO:0000313" key="2">
    <source>
        <dbReference type="EMBL" id="AKV00049.1"/>
    </source>
</evidence>
<name>A0A0K1Q2Q5_9BACT</name>
<evidence type="ECO:0000256" key="1">
    <source>
        <dbReference type="SAM" id="MobiDB-lite"/>
    </source>
</evidence>
<evidence type="ECO:0000313" key="3">
    <source>
        <dbReference type="Proteomes" id="UP000064967"/>
    </source>
</evidence>
<dbReference type="AlphaFoldDB" id="A0A0K1Q2Q5"/>
<dbReference type="STRING" id="1391654.AKJ09_06712"/>
<protein>
    <recommendedName>
        <fullName evidence="4">Outer membrane lipoprotein BamD-like domain-containing protein</fullName>
    </recommendedName>
</protein>